<dbReference type="SUPFAM" id="SSF51430">
    <property type="entry name" value="NAD(P)-linked oxidoreductase"/>
    <property type="match status" value="1"/>
</dbReference>
<dbReference type="GO" id="GO:0004499">
    <property type="term" value="F:N,N-dimethylaniline monooxygenase activity"/>
    <property type="evidence" value="ECO:0007669"/>
    <property type="project" value="InterPro"/>
</dbReference>
<dbReference type="InterPro" id="IPR016160">
    <property type="entry name" value="Ald_DH_CS_CYS"/>
</dbReference>
<dbReference type="InterPro" id="IPR015590">
    <property type="entry name" value="Aldehyde_DH_dom"/>
</dbReference>
<dbReference type="InterPro" id="IPR016163">
    <property type="entry name" value="Ald_DH_C"/>
</dbReference>
<evidence type="ECO:0000256" key="11">
    <source>
        <dbReference type="ARBA" id="ARBA00067047"/>
    </source>
</evidence>
<dbReference type="eggNOG" id="KOG1399">
    <property type="taxonomic scope" value="Eukaryota"/>
</dbReference>
<dbReference type="GO" id="GO:0050660">
    <property type="term" value="F:flavin adenine dinucleotide binding"/>
    <property type="evidence" value="ECO:0007669"/>
    <property type="project" value="InterPro"/>
</dbReference>
<proteinExistence type="inferred from homology"/>
<evidence type="ECO:0000256" key="4">
    <source>
        <dbReference type="ARBA" id="ARBA00019842"/>
    </source>
</evidence>
<dbReference type="Gene3D" id="3.40.309.10">
    <property type="entry name" value="Aldehyde Dehydrogenase, Chain A, domain 2"/>
    <property type="match status" value="1"/>
</dbReference>
<protein>
    <recommendedName>
        <fullName evidence="4">Succinate-semialdehyde dehydrogenase, mitochondrial</fullName>
        <ecNumber evidence="11">1.2.1.16</ecNumber>
        <ecNumber evidence="3">1.2.1.24</ecNumber>
    </recommendedName>
    <alternativeName>
        <fullName evidence="8">NAD(+)-dependent succinic semialdehyde dehydrogenase</fullName>
    </alternativeName>
</protein>
<reference evidence="14 15" key="1">
    <citation type="journal article" date="2013" name="BMC Genomics">
        <title>Genomics-driven discovery of the pneumocandin biosynthetic gene cluster in the fungus Glarea lozoyensis.</title>
        <authorList>
            <person name="Chen L."/>
            <person name="Yue Q."/>
            <person name="Zhang X."/>
            <person name="Xiang M."/>
            <person name="Wang C."/>
            <person name="Li S."/>
            <person name="Che Y."/>
            <person name="Ortiz-Lopez F.J."/>
            <person name="Bills G.F."/>
            <person name="Liu X."/>
            <person name="An Z."/>
        </authorList>
    </citation>
    <scope>NUCLEOTIDE SEQUENCE [LARGE SCALE GENOMIC DNA]</scope>
    <source>
        <strain evidence="15">ATCC 20868 / MF5171</strain>
    </source>
</reference>
<evidence type="ECO:0000256" key="10">
    <source>
        <dbReference type="ARBA" id="ARBA00052698"/>
    </source>
</evidence>
<dbReference type="Pfam" id="PF00743">
    <property type="entry name" value="FMO-like"/>
    <property type="match status" value="1"/>
</dbReference>
<dbReference type="Pfam" id="PF00171">
    <property type="entry name" value="Aldedh"/>
    <property type="match status" value="1"/>
</dbReference>
<dbReference type="InterPro" id="IPR016162">
    <property type="entry name" value="Ald_DH_N"/>
</dbReference>
<evidence type="ECO:0000259" key="12">
    <source>
        <dbReference type="Pfam" id="PF00171"/>
    </source>
</evidence>
<dbReference type="PROSITE" id="PS00070">
    <property type="entry name" value="ALDEHYDE_DEHYDR_CYS"/>
    <property type="match status" value="1"/>
</dbReference>
<evidence type="ECO:0000256" key="5">
    <source>
        <dbReference type="ARBA" id="ARBA00022630"/>
    </source>
</evidence>
<evidence type="ECO:0000256" key="1">
    <source>
        <dbReference type="ARBA" id="ARBA00005176"/>
    </source>
</evidence>
<dbReference type="PANTHER" id="PTHR43353">
    <property type="entry name" value="SUCCINATE-SEMIALDEHYDE DEHYDROGENASE, MITOCHONDRIAL"/>
    <property type="match status" value="1"/>
</dbReference>
<dbReference type="InterPro" id="IPR036188">
    <property type="entry name" value="FAD/NAD-bd_sf"/>
</dbReference>
<dbReference type="CDD" id="cd07103">
    <property type="entry name" value="ALDH_F5_SSADH_GabD"/>
    <property type="match status" value="1"/>
</dbReference>
<accession>S3DCF5</accession>
<feature type="domain" description="Aldehyde dehydrogenase" evidence="12">
    <location>
        <begin position="595"/>
        <end position="1044"/>
    </location>
</feature>
<dbReference type="STRING" id="1116229.S3DCF5"/>
<dbReference type="SUPFAM" id="SSF53720">
    <property type="entry name" value="ALDH-like"/>
    <property type="match status" value="1"/>
</dbReference>
<dbReference type="InterPro" id="IPR020471">
    <property type="entry name" value="AKR"/>
</dbReference>
<dbReference type="EMBL" id="KE145356">
    <property type="protein sequence ID" value="EPE34759.1"/>
    <property type="molecule type" value="Genomic_DNA"/>
</dbReference>
<dbReference type="InterPro" id="IPR023210">
    <property type="entry name" value="NADP_OxRdtase_dom"/>
</dbReference>
<name>S3DCF5_GLAL2</name>
<evidence type="ECO:0000259" key="13">
    <source>
        <dbReference type="Pfam" id="PF00248"/>
    </source>
</evidence>
<keyword evidence="5" id="KW-0285">Flavoprotein</keyword>
<comment type="catalytic activity">
    <reaction evidence="9">
        <text>succinate semialdehyde + NADP(+) + H2O = succinate + NADPH + 2 H(+)</text>
        <dbReference type="Rhea" id="RHEA:13213"/>
        <dbReference type="ChEBI" id="CHEBI:15377"/>
        <dbReference type="ChEBI" id="CHEBI:15378"/>
        <dbReference type="ChEBI" id="CHEBI:30031"/>
        <dbReference type="ChEBI" id="CHEBI:57706"/>
        <dbReference type="ChEBI" id="CHEBI:57783"/>
        <dbReference type="ChEBI" id="CHEBI:58349"/>
        <dbReference type="EC" id="1.2.1.16"/>
    </reaction>
</comment>
<dbReference type="FunFam" id="3.40.605.10:FF:000005">
    <property type="entry name" value="Succinate-semialdehyde dehydrogenase I"/>
    <property type="match status" value="1"/>
</dbReference>
<dbReference type="GO" id="GO:0009450">
    <property type="term" value="P:gamma-aminobutyric acid catabolic process"/>
    <property type="evidence" value="ECO:0007669"/>
    <property type="project" value="TreeGrafter"/>
</dbReference>
<dbReference type="EC" id="1.2.1.16" evidence="11"/>
<dbReference type="Gene3D" id="3.40.605.10">
    <property type="entry name" value="Aldehyde Dehydrogenase, Chain A, domain 1"/>
    <property type="match status" value="1"/>
</dbReference>
<dbReference type="GO" id="GO:0050661">
    <property type="term" value="F:NADP binding"/>
    <property type="evidence" value="ECO:0007669"/>
    <property type="project" value="InterPro"/>
</dbReference>
<dbReference type="PROSITE" id="PS00063">
    <property type="entry name" value="ALDOKETO_REDUCTASE_3"/>
    <property type="match status" value="1"/>
</dbReference>
<dbReference type="Pfam" id="PF00248">
    <property type="entry name" value="Aldo_ket_red"/>
    <property type="match status" value="1"/>
</dbReference>
<dbReference type="InterPro" id="IPR016161">
    <property type="entry name" value="Ald_DH/histidinol_DH"/>
</dbReference>
<comment type="catalytic activity">
    <reaction evidence="10">
        <text>succinate semialdehyde + NAD(+) + H2O = succinate + NADH + 2 H(+)</text>
        <dbReference type="Rhea" id="RHEA:13217"/>
        <dbReference type="ChEBI" id="CHEBI:15377"/>
        <dbReference type="ChEBI" id="CHEBI:15378"/>
        <dbReference type="ChEBI" id="CHEBI:30031"/>
        <dbReference type="ChEBI" id="CHEBI:57540"/>
        <dbReference type="ChEBI" id="CHEBI:57706"/>
        <dbReference type="ChEBI" id="CHEBI:57945"/>
        <dbReference type="EC" id="1.2.1.16"/>
    </reaction>
</comment>
<dbReference type="InterPro" id="IPR036812">
    <property type="entry name" value="NAD(P)_OxRdtase_dom_sf"/>
</dbReference>
<dbReference type="InterPro" id="IPR020946">
    <property type="entry name" value="Flavin_mOase-like"/>
</dbReference>
<evidence type="ECO:0000256" key="2">
    <source>
        <dbReference type="ARBA" id="ARBA00009986"/>
    </source>
</evidence>
<dbReference type="InterPro" id="IPR050740">
    <property type="entry name" value="Aldehyde_DH_Superfamily"/>
</dbReference>
<keyword evidence="6" id="KW-0274">FAD</keyword>
<dbReference type="PANTHER" id="PTHR43353:SF5">
    <property type="entry name" value="SUCCINATE-SEMIALDEHYDE DEHYDROGENASE, MITOCHONDRIAL"/>
    <property type="match status" value="1"/>
</dbReference>
<evidence type="ECO:0000256" key="7">
    <source>
        <dbReference type="ARBA" id="ARBA00023002"/>
    </source>
</evidence>
<evidence type="ECO:0000313" key="15">
    <source>
        <dbReference type="Proteomes" id="UP000016922"/>
    </source>
</evidence>
<dbReference type="PRINTS" id="PR00069">
    <property type="entry name" value="ALDKETRDTASE"/>
</dbReference>
<dbReference type="eggNOG" id="KOG1577">
    <property type="taxonomic scope" value="Eukaryota"/>
</dbReference>
<dbReference type="OrthoDB" id="74360at2759"/>
<evidence type="ECO:0000313" key="14">
    <source>
        <dbReference type="EMBL" id="EPE34759.1"/>
    </source>
</evidence>
<evidence type="ECO:0000256" key="6">
    <source>
        <dbReference type="ARBA" id="ARBA00022827"/>
    </source>
</evidence>
<comment type="similarity">
    <text evidence="2">Belongs to the aldehyde dehydrogenase family.</text>
</comment>
<dbReference type="eggNOG" id="KOG2451">
    <property type="taxonomic scope" value="Eukaryota"/>
</dbReference>
<dbReference type="HOGENOM" id="CLU_262305_0_0_1"/>
<dbReference type="Gene3D" id="3.20.20.100">
    <property type="entry name" value="NADP-dependent oxidoreductase domain"/>
    <property type="match status" value="1"/>
</dbReference>
<keyword evidence="7" id="KW-0560">Oxidoreductase</keyword>
<evidence type="ECO:0000256" key="9">
    <source>
        <dbReference type="ARBA" id="ARBA00050387"/>
    </source>
</evidence>
<dbReference type="FunFam" id="3.40.309.10:FF:000004">
    <property type="entry name" value="Succinate-semialdehyde dehydrogenase I"/>
    <property type="match status" value="1"/>
</dbReference>
<gene>
    <name evidence="14" type="ORF">GLAREA_10453</name>
</gene>
<keyword evidence="15" id="KW-1185">Reference proteome</keyword>
<dbReference type="Pfam" id="PF13450">
    <property type="entry name" value="NAD_binding_8"/>
    <property type="match status" value="1"/>
</dbReference>
<dbReference type="Gene3D" id="3.50.50.60">
    <property type="entry name" value="FAD/NAD(P)-binding domain"/>
    <property type="match status" value="3"/>
</dbReference>
<sequence>MVSSRSPNAIIIGAGPSGIALAYKLKHTLGFEDFTLYEKLDGPGGTWRTNTYPGCGCDIPTHLYSFSFNLNSNWSKVLADQPEILQYMEDTVDKFSLRSHILSSVECLGAEWNKETSLWHVKFRDLLTKIEYTRTATILVSCVGGISFPRDVKFKGKENFKGSMFHTAEWDHSVNYKGKRMAVIGNGCSAAQVVPNIAGKVSFVKQYARSAQWYHDRPNKRYSEFEKFAFRVVPLWMRLLRLSIFLDADAQSTTYLPTPAGIKARAKAEAESKEYIHGKTPKKYHDFVVPTFALGCKRRIFDPDYLDCLNRPNVDLVAEGISEITEDGIISSTGTKDVFDIIVLATGFQVSQFLTPMKVIGKQGISLNQQWRECRGAQAYLGTYVHNFPNMAIIFGPNTFPANNSALFSCEVQVDFAIKSLFIPILDRRVSVIEVKQSAEDRETAKIHDGLRNTVFSGACSNWYIGDFGRNAASWAGTAASFWRKTYFPQWNAFYMEGGEKLWWLNTMRRWVRNLSWQSRLSVLVVAAFYGYHTSLLSRFSVDTPSVELPMVPETGWNLVSVGGGELDISGRSWTCTCSTEGSEFEVASGGFSNFTEPVGGSKISQVASFNEHEFNTAIESAKIAQQHYYTSTTAAQRVALFRNWYELVIKNKKDLAIILCLENGKTLLEAEAEVVYAADFIAWFAAEAPRSYGDSIPSSIPNTTVMTLKQPIGVCGIITPWNFPAAMITGKIAPALAAGCAVVIKPPKETPHTCLALVKLAIEAGLPPKAIQVCTTSNRQAATMLATHPSISKLSFTGSTGVGKMLAKLAAGTLKKCSLELEGNAPFIVFDDANLDHAVEAAMICKFRCTGQTCVCANRLLVHKAVVKEFTSKLVQKVSELSIGSGINSKTTQGPLVNRAAVDKVREHVEDAIAKGGKVEIGGYARNTSGLFFLPTVLTGATRQMKIATEETFGPLAAIFEFTTEDEAIRLANDTEFGLAGYFFNRDIGRILRVSRELQCGMVGVNTGKISAAKSPFGGIKESGYGREGSKYGMAEYEILKTITIGNTDVHIDAAYCYENEVEVGQGLTEAFQAGIKRRDVFVTTKLWSTFHSRVEEALDESLKNLGLDYVNLYLMHWPVAMNPNAHGKASRYGKVKAIGVANFSVKYLEELLGHVSVVPAVNQTENHPFLPQYDNVDFCKQKDIHITAYSPLGSAGSSLLTDEGIKKIADEYRVSASTILISFHISRGLSVLAKSVNPLRINSNKEVVEINCMDLKALKTLAAKRGFVTRYVYPAFGIDFGFPDKKNH</sequence>
<dbReference type="KEGG" id="glz:GLAREA_10453"/>
<comment type="pathway">
    <text evidence="1">Amino-acid degradation; 4-aminobutanoate degradation.</text>
</comment>
<dbReference type="Proteomes" id="UP000016922">
    <property type="component" value="Unassembled WGS sequence"/>
</dbReference>
<dbReference type="SUPFAM" id="SSF51905">
    <property type="entry name" value="FAD/NAD(P)-binding domain"/>
    <property type="match status" value="2"/>
</dbReference>
<evidence type="ECO:0000256" key="3">
    <source>
        <dbReference type="ARBA" id="ARBA00013051"/>
    </source>
</evidence>
<dbReference type="EC" id="1.2.1.24" evidence="3"/>
<dbReference type="GO" id="GO:0004777">
    <property type="term" value="F:succinate-semialdehyde dehydrogenase (NAD+) activity"/>
    <property type="evidence" value="ECO:0007669"/>
    <property type="project" value="UniProtKB-EC"/>
</dbReference>
<dbReference type="RefSeq" id="XP_008078694.1">
    <property type="nucleotide sequence ID" value="XM_008080503.1"/>
</dbReference>
<organism evidence="14 15">
    <name type="scientific">Glarea lozoyensis (strain ATCC 20868 / MF5171)</name>
    <dbReference type="NCBI Taxonomy" id="1116229"/>
    <lineage>
        <taxon>Eukaryota</taxon>
        <taxon>Fungi</taxon>
        <taxon>Dikarya</taxon>
        <taxon>Ascomycota</taxon>
        <taxon>Pezizomycotina</taxon>
        <taxon>Leotiomycetes</taxon>
        <taxon>Helotiales</taxon>
        <taxon>Helotiaceae</taxon>
        <taxon>Glarea</taxon>
    </lineage>
</organism>
<dbReference type="GeneID" id="19469500"/>
<feature type="domain" description="NADP-dependent oxidoreductase" evidence="13">
    <location>
        <begin position="1052"/>
        <end position="1253"/>
    </location>
</feature>
<dbReference type="InterPro" id="IPR018170">
    <property type="entry name" value="Aldo/ket_reductase_CS"/>
</dbReference>
<evidence type="ECO:0000256" key="8">
    <source>
        <dbReference type="ARBA" id="ARBA00030806"/>
    </source>
</evidence>